<keyword evidence="1" id="KW-0732">Signal</keyword>
<sequence length="96" mass="10145">MHFNTLFTCVAALAKAESVAAGLLLARETALLANREATPTSTSVRVRTTLPPDPLQCATENISQYFDAPTPTGNVFDAIDSFASEGYAACHATALR</sequence>
<keyword evidence="4" id="KW-1185">Reference proteome</keyword>
<feature type="domain" description="DUF7735" evidence="2">
    <location>
        <begin position="47"/>
        <end position="94"/>
    </location>
</feature>
<dbReference type="AlphaFoldDB" id="A0AAN6RNV4"/>
<feature type="signal peptide" evidence="1">
    <location>
        <begin position="1"/>
        <end position="16"/>
    </location>
</feature>
<evidence type="ECO:0000313" key="3">
    <source>
        <dbReference type="EMBL" id="KAK3896973.1"/>
    </source>
</evidence>
<reference evidence="3" key="2">
    <citation type="submission" date="2023-05" db="EMBL/GenBank/DDBJ databases">
        <authorList>
            <consortium name="Lawrence Berkeley National Laboratory"/>
            <person name="Steindorff A."/>
            <person name="Hensen N."/>
            <person name="Bonometti L."/>
            <person name="Westerberg I."/>
            <person name="Brannstrom I.O."/>
            <person name="Guillou S."/>
            <person name="Cros-Aarteil S."/>
            <person name="Calhoun S."/>
            <person name="Haridas S."/>
            <person name="Kuo A."/>
            <person name="Mondo S."/>
            <person name="Pangilinan J."/>
            <person name="Riley R."/>
            <person name="Labutti K."/>
            <person name="Andreopoulos B."/>
            <person name="Lipzen A."/>
            <person name="Chen C."/>
            <person name="Yanf M."/>
            <person name="Daum C."/>
            <person name="Ng V."/>
            <person name="Clum A."/>
            <person name="Ohm R."/>
            <person name="Martin F."/>
            <person name="Silar P."/>
            <person name="Natvig D."/>
            <person name="Lalanne C."/>
            <person name="Gautier V."/>
            <person name="Ament-Velasquez S.L."/>
            <person name="Kruys A."/>
            <person name="Hutchinson M.I."/>
            <person name="Powell A.J."/>
            <person name="Barry K."/>
            <person name="Miller A.N."/>
            <person name="Grigoriev I.V."/>
            <person name="Debuchy R."/>
            <person name="Gladieux P."/>
            <person name="Thoren M.H."/>
            <person name="Johannesson H."/>
        </authorList>
    </citation>
    <scope>NUCLEOTIDE SEQUENCE</scope>
    <source>
        <strain evidence="3">CBS 103.79</strain>
    </source>
</reference>
<comment type="caution">
    <text evidence="3">The sequence shown here is derived from an EMBL/GenBank/DDBJ whole genome shotgun (WGS) entry which is preliminary data.</text>
</comment>
<evidence type="ECO:0000256" key="1">
    <source>
        <dbReference type="SAM" id="SignalP"/>
    </source>
</evidence>
<dbReference type="EMBL" id="MU856319">
    <property type="protein sequence ID" value="KAK3896973.1"/>
    <property type="molecule type" value="Genomic_DNA"/>
</dbReference>
<reference evidence="3" key="1">
    <citation type="journal article" date="2023" name="Mol. Phylogenet. Evol.">
        <title>Genome-scale phylogeny and comparative genomics of the fungal order Sordariales.</title>
        <authorList>
            <person name="Hensen N."/>
            <person name="Bonometti L."/>
            <person name="Westerberg I."/>
            <person name="Brannstrom I.O."/>
            <person name="Guillou S."/>
            <person name="Cros-Aarteil S."/>
            <person name="Calhoun S."/>
            <person name="Haridas S."/>
            <person name="Kuo A."/>
            <person name="Mondo S."/>
            <person name="Pangilinan J."/>
            <person name="Riley R."/>
            <person name="LaButti K."/>
            <person name="Andreopoulos B."/>
            <person name="Lipzen A."/>
            <person name="Chen C."/>
            <person name="Yan M."/>
            <person name="Daum C."/>
            <person name="Ng V."/>
            <person name="Clum A."/>
            <person name="Steindorff A."/>
            <person name="Ohm R.A."/>
            <person name="Martin F."/>
            <person name="Silar P."/>
            <person name="Natvig D.O."/>
            <person name="Lalanne C."/>
            <person name="Gautier V."/>
            <person name="Ament-Velasquez S.L."/>
            <person name="Kruys A."/>
            <person name="Hutchinson M.I."/>
            <person name="Powell A.J."/>
            <person name="Barry K."/>
            <person name="Miller A.N."/>
            <person name="Grigoriev I.V."/>
            <person name="Debuchy R."/>
            <person name="Gladieux P."/>
            <person name="Hiltunen Thoren M."/>
            <person name="Johannesson H."/>
        </authorList>
    </citation>
    <scope>NUCLEOTIDE SEQUENCE</scope>
    <source>
        <strain evidence="3">CBS 103.79</strain>
    </source>
</reference>
<evidence type="ECO:0000259" key="2">
    <source>
        <dbReference type="Pfam" id="PF24870"/>
    </source>
</evidence>
<feature type="non-terminal residue" evidence="3">
    <location>
        <position position="96"/>
    </location>
</feature>
<proteinExistence type="predicted"/>
<dbReference type="Pfam" id="PF24870">
    <property type="entry name" value="DUF7735"/>
    <property type="match status" value="1"/>
</dbReference>
<organism evidence="3 4">
    <name type="scientific">Staphylotrichum tortipilum</name>
    <dbReference type="NCBI Taxonomy" id="2831512"/>
    <lineage>
        <taxon>Eukaryota</taxon>
        <taxon>Fungi</taxon>
        <taxon>Dikarya</taxon>
        <taxon>Ascomycota</taxon>
        <taxon>Pezizomycotina</taxon>
        <taxon>Sordariomycetes</taxon>
        <taxon>Sordariomycetidae</taxon>
        <taxon>Sordariales</taxon>
        <taxon>Chaetomiaceae</taxon>
        <taxon>Staphylotrichum</taxon>
    </lineage>
</organism>
<protein>
    <recommendedName>
        <fullName evidence="2">DUF7735 domain-containing protein</fullName>
    </recommendedName>
</protein>
<name>A0AAN6RNV4_9PEZI</name>
<accession>A0AAN6RNV4</accession>
<gene>
    <name evidence="3" type="ORF">C8A05DRAFT_39473</name>
</gene>
<feature type="chain" id="PRO_5042999706" description="DUF7735 domain-containing protein" evidence="1">
    <location>
        <begin position="17"/>
        <end position="96"/>
    </location>
</feature>
<evidence type="ECO:0000313" key="4">
    <source>
        <dbReference type="Proteomes" id="UP001303889"/>
    </source>
</evidence>
<dbReference type="Proteomes" id="UP001303889">
    <property type="component" value="Unassembled WGS sequence"/>
</dbReference>
<dbReference type="InterPro" id="IPR056637">
    <property type="entry name" value="DUF7735"/>
</dbReference>